<reference evidence="3" key="2">
    <citation type="journal article" date="2010" name="Nature">
        <title>Comparative genomics reveals mobile pathogenicity chromosomes in Fusarium.</title>
        <authorList>
            <person name="Ma L.J."/>
            <person name="van der Does H.C."/>
            <person name="Borkovich K.A."/>
            <person name="Coleman J.J."/>
            <person name="Daboussi M.J."/>
            <person name="Di Pietro A."/>
            <person name="Dufresne M."/>
            <person name="Freitag M."/>
            <person name="Grabherr M."/>
            <person name="Henrissat B."/>
            <person name="Houterman P.M."/>
            <person name="Kang S."/>
            <person name="Shim W.B."/>
            <person name="Woloshuk C."/>
            <person name="Xie X."/>
            <person name="Xu J.R."/>
            <person name="Antoniw J."/>
            <person name="Baker S.E."/>
            <person name="Bluhm B.H."/>
            <person name="Breakspear A."/>
            <person name="Brown D.W."/>
            <person name="Butchko R.A."/>
            <person name="Chapman S."/>
            <person name="Coulson R."/>
            <person name="Coutinho P.M."/>
            <person name="Danchin E.G."/>
            <person name="Diener A."/>
            <person name="Gale L.R."/>
            <person name="Gardiner D.M."/>
            <person name="Goff S."/>
            <person name="Hammond-Kosack K.E."/>
            <person name="Hilburn K."/>
            <person name="Hua-Van A."/>
            <person name="Jonkers W."/>
            <person name="Kazan K."/>
            <person name="Kodira C.D."/>
            <person name="Koehrsen M."/>
            <person name="Kumar L."/>
            <person name="Lee Y.H."/>
            <person name="Li L."/>
            <person name="Manners J.M."/>
            <person name="Miranda-Saavedra D."/>
            <person name="Mukherjee M."/>
            <person name="Park G."/>
            <person name="Park J."/>
            <person name="Park S.Y."/>
            <person name="Proctor R.H."/>
            <person name="Regev A."/>
            <person name="Ruiz-Roldan M.C."/>
            <person name="Sain D."/>
            <person name="Sakthikumar S."/>
            <person name="Sykes S."/>
            <person name="Schwartz D.C."/>
            <person name="Turgeon B.G."/>
            <person name="Wapinski I."/>
            <person name="Yoder O."/>
            <person name="Young S."/>
            <person name="Zeng Q."/>
            <person name="Zhou S."/>
            <person name="Galagan J."/>
            <person name="Cuomo C.A."/>
            <person name="Kistler H.C."/>
            <person name="Rep M."/>
        </authorList>
    </citation>
    <scope>NUCLEOTIDE SEQUENCE [LARGE SCALE GENOMIC DNA]</scope>
    <source>
        <strain evidence="3">4287</strain>
    </source>
</reference>
<dbReference type="EMBL" id="DS231723">
    <property type="protein sequence ID" value="KNB17872.1"/>
    <property type="molecule type" value="Genomic_DNA"/>
</dbReference>
<dbReference type="Proteomes" id="UP000009097">
    <property type="component" value="Unassembled WGS sequence"/>
</dbReference>
<dbReference type="AlphaFoldDB" id="A0A0J9WUJ1"/>
<sequence length="46" mass="5082">MNYSVAVMSGWIIIGAIHFAFVGRKKFKMPVVAATVVEGKEVKQQD</sequence>
<dbReference type="VEuPathDB" id="FungiDB:FOXG_22084"/>
<keyword evidence="1" id="KW-1133">Transmembrane helix</keyword>
<gene>
    <name evidence="2" type="ORF">FOXG_19367</name>
    <name evidence="3" type="ORF">FOXG_22084</name>
</gene>
<keyword evidence="1" id="KW-0812">Transmembrane</keyword>
<accession>A0A0J9WUJ1</accession>
<dbReference type="VEuPathDB" id="FungiDB:FOXG_19367"/>
<dbReference type="GeneID" id="28960073"/>
<dbReference type="RefSeq" id="XP_018242717.1">
    <property type="nucleotide sequence ID" value="XM_018399580.1"/>
</dbReference>
<evidence type="ECO:0000313" key="4">
    <source>
        <dbReference type="Proteomes" id="UP000009097"/>
    </source>
</evidence>
<dbReference type="EMBL" id="DS231702">
    <property type="protein sequence ID" value="KNB04672.1"/>
    <property type="molecule type" value="Genomic_DNA"/>
</dbReference>
<reference evidence="3" key="1">
    <citation type="submission" date="2007-04" db="EMBL/GenBank/DDBJ databases">
        <authorList>
            <consortium name="The Broad Institute Genome Sequencing Platform"/>
            <person name="Birren B."/>
            <person name="Lander E."/>
            <person name="Galagan J."/>
            <person name="Nusbaum C."/>
            <person name="Devon K."/>
            <person name="Ma L.-J."/>
            <person name="Jaffe D."/>
            <person name="Butler J."/>
            <person name="Alvarez P."/>
            <person name="Gnerre S."/>
            <person name="Grabherr M."/>
            <person name="Kleber M."/>
            <person name="Mauceli E."/>
            <person name="Brockman W."/>
            <person name="MacCallum I.A."/>
            <person name="Young S."/>
            <person name="LaButti K."/>
            <person name="DeCaprio D."/>
            <person name="Crawford M."/>
            <person name="Koehrsen M."/>
            <person name="Engels R."/>
            <person name="Montgomery P."/>
            <person name="Pearson M."/>
            <person name="Howarth C."/>
            <person name="Larson L."/>
            <person name="White J."/>
            <person name="O'Leary S."/>
            <person name="Kodira C."/>
            <person name="Zeng Q."/>
            <person name="Yandava C."/>
            <person name="Alvarado L."/>
            <person name="Kistler C."/>
            <person name="Shim W.-B."/>
            <person name="Kang S."/>
            <person name="Woloshuk C."/>
        </authorList>
    </citation>
    <scope>NUCLEOTIDE SEQUENCE</scope>
    <source>
        <strain evidence="3">4287</strain>
    </source>
</reference>
<evidence type="ECO:0000313" key="2">
    <source>
        <dbReference type="EMBL" id="KNB04672.1"/>
    </source>
</evidence>
<feature type="transmembrane region" description="Helical" evidence="1">
    <location>
        <begin position="6"/>
        <end position="23"/>
    </location>
</feature>
<evidence type="ECO:0000313" key="3">
    <source>
        <dbReference type="EMBL" id="KNB17872.1"/>
    </source>
</evidence>
<dbReference type="KEGG" id="fox:FOXG_19367"/>
<evidence type="ECO:0000256" key="1">
    <source>
        <dbReference type="SAM" id="Phobius"/>
    </source>
</evidence>
<proteinExistence type="predicted"/>
<dbReference type="GeneID" id="28962790"/>
<dbReference type="RefSeq" id="XP_018255917.1">
    <property type="nucleotide sequence ID" value="XM_018402469.1"/>
</dbReference>
<keyword evidence="1" id="KW-0472">Membrane</keyword>
<dbReference type="KEGG" id="fox:FOXG_22084"/>
<organism evidence="3 4">
    <name type="scientific">Fusarium oxysporum f. sp. lycopersici (strain 4287 / CBS 123668 / FGSC 9935 / NRRL 34936)</name>
    <name type="common">Fusarium vascular wilt of tomato</name>
    <dbReference type="NCBI Taxonomy" id="426428"/>
    <lineage>
        <taxon>Eukaryota</taxon>
        <taxon>Fungi</taxon>
        <taxon>Dikarya</taxon>
        <taxon>Ascomycota</taxon>
        <taxon>Pezizomycotina</taxon>
        <taxon>Sordariomycetes</taxon>
        <taxon>Hypocreomycetidae</taxon>
        <taxon>Hypocreales</taxon>
        <taxon>Nectriaceae</taxon>
        <taxon>Fusarium</taxon>
        <taxon>Fusarium oxysporum species complex</taxon>
    </lineage>
</organism>
<protein>
    <submittedName>
        <fullName evidence="3">Uncharacterized protein</fullName>
    </submittedName>
</protein>
<name>A0A0J9WUJ1_FUSO4</name>